<keyword evidence="3" id="KW-0732">Signal</keyword>
<dbReference type="EnsemblMetazoa" id="G22627.2">
    <property type="protein sequence ID" value="G22627.2:cds"/>
    <property type="gene ID" value="G22627"/>
</dbReference>
<dbReference type="InterPro" id="IPR036383">
    <property type="entry name" value="TSP1_rpt_sf"/>
</dbReference>
<name>A0A8W8K8Z0_MAGGI</name>
<feature type="chain" id="PRO_5036456718" evidence="3">
    <location>
        <begin position="20"/>
        <end position="207"/>
    </location>
</feature>
<proteinExistence type="predicted"/>
<dbReference type="CDD" id="cd12087">
    <property type="entry name" value="TM_EGFR-like"/>
    <property type="match status" value="1"/>
</dbReference>
<evidence type="ECO:0000313" key="5">
    <source>
        <dbReference type="Proteomes" id="UP000005408"/>
    </source>
</evidence>
<feature type="compositionally biased region" description="Polar residues" evidence="1">
    <location>
        <begin position="195"/>
        <end position="207"/>
    </location>
</feature>
<evidence type="ECO:0000313" key="4">
    <source>
        <dbReference type="EnsemblMetazoa" id="G22627.2:cds"/>
    </source>
</evidence>
<reference evidence="4" key="1">
    <citation type="submission" date="2022-08" db="UniProtKB">
        <authorList>
            <consortium name="EnsemblMetazoa"/>
        </authorList>
    </citation>
    <scope>IDENTIFICATION</scope>
    <source>
        <strain evidence="4">05x7-T-G4-1.051#20</strain>
    </source>
</reference>
<feature type="region of interest" description="Disordered" evidence="1">
    <location>
        <begin position="181"/>
        <end position="207"/>
    </location>
</feature>
<feature type="signal peptide" evidence="3">
    <location>
        <begin position="1"/>
        <end position="19"/>
    </location>
</feature>
<dbReference type="Gene3D" id="2.20.100.10">
    <property type="entry name" value="Thrombospondin type-1 (TSP1) repeat"/>
    <property type="match status" value="1"/>
</dbReference>
<dbReference type="AlphaFoldDB" id="A0A8W8K8Z0"/>
<evidence type="ECO:0000256" key="1">
    <source>
        <dbReference type="SAM" id="MobiDB-lite"/>
    </source>
</evidence>
<keyword evidence="5" id="KW-1185">Reference proteome</keyword>
<feature type="transmembrane region" description="Helical" evidence="2">
    <location>
        <begin position="150"/>
        <end position="173"/>
    </location>
</feature>
<evidence type="ECO:0000256" key="2">
    <source>
        <dbReference type="SAM" id="Phobius"/>
    </source>
</evidence>
<feature type="region of interest" description="Disordered" evidence="1">
    <location>
        <begin position="115"/>
        <end position="137"/>
    </location>
</feature>
<organism evidence="4 5">
    <name type="scientific">Magallana gigas</name>
    <name type="common">Pacific oyster</name>
    <name type="synonym">Crassostrea gigas</name>
    <dbReference type="NCBI Taxonomy" id="29159"/>
    <lineage>
        <taxon>Eukaryota</taxon>
        <taxon>Metazoa</taxon>
        <taxon>Spiralia</taxon>
        <taxon>Lophotrochozoa</taxon>
        <taxon>Mollusca</taxon>
        <taxon>Bivalvia</taxon>
        <taxon>Autobranchia</taxon>
        <taxon>Pteriomorphia</taxon>
        <taxon>Ostreida</taxon>
        <taxon>Ostreoidea</taxon>
        <taxon>Ostreidae</taxon>
        <taxon>Magallana</taxon>
    </lineage>
</organism>
<protein>
    <submittedName>
        <fullName evidence="4">Uncharacterized protein</fullName>
    </submittedName>
</protein>
<evidence type="ECO:0000256" key="3">
    <source>
        <dbReference type="SAM" id="SignalP"/>
    </source>
</evidence>
<keyword evidence="2" id="KW-0472">Membrane</keyword>
<dbReference type="InterPro" id="IPR000884">
    <property type="entry name" value="TSP1_rpt"/>
</dbReference>
<dbReference type="SUPFAM" id="SSF82895">
    <property type="entry name" value="TSP-1 type 1 repeat"/>
    <property type="match status" value="1"/>
</dbReference>
<sequence>MKVLFCTTILVISISAVYCISPPNGTCAHTAYHYCDWAGWGTWSNCSNQCGSGTQERKRFICCPPEYNASSILQCVQQLCAHSVSDYIKHQSCTASTGCKGTTRSAVKTSIPASTVSSSSVSSSSKGNGASNASQLSRNKLQEEGGTGGVIAGAIIGVLAVAGLSGLLAFFLYRRWKKNKEERKVEPEENGGENPVSQKPPVSTSLN</sequence>
<keyword evidence="2" id="KW-0812">Transmembrane</keyword>
<dbReference type="Proteomes" id="UP000005408">
    <property type="component" value="Unassembled WGS sequence"/>
</dbReference>
<dbReference type="PROSITE" id="PS50092">
    <property type="entry name" value="TSP1"/>
    <property type="match status" value="1"/>
</dbReference>
<dbReference type="SMART" id="SM00209">
    <property type="entry name" value="TSP1"/>
    <property type="match status" value="1"/>
</dbReference>
<accession>A0A8W8K8Z0</accession>
<feature type="compositionally biased region" description="Low complexity" evidence="1">
    <location>
        <begin position="115"/>
        <end position="134"/>
    </location>
</feature>
<keyword evidence="2" id="KW-1133">Transmembrane helix</keyword>